<comment type="caution">
    <text evidence="2">The sequence shown here is derived from an EMBL/GenBank/DDBJ whole genome shotgun (WGS) entry which is preliminary data.</text>
</comment>
<feature type="compositionally biased region" description="Basic residues" evidence="1">
    <location>
        <begin position="7"/>
        <end position="25"/>
    </location>
</feature>
<reference evidence="2" key="1">
    <citation type="journal article" date="2015" name="Nature">
        <title>Complex archaea that bridge the gap between prokaryotes and eukaryotes.</title>
        <authorList>
            <person name="Spang A."/>
            <person name="Saw J.H."/>
            <person name="Jorgensen S.L."/>
            <person name="Zaremba-Niedzwiedzka K."/>
            <person name="Martijn J."/>
            <person name="Lind A.E."/>
            <person name="van Eijk R."/>
            <person name="Schleper C."/>
            <person name="Guy L."/>
            <person name="Ettema T.J."/>
        </authorList>
    </citation>
    <scope>NUCLEOTIDE SEQUENCE</scope>
</reference>
<protein>
    <submittedName>
        <fullName evidence="2">Uncharacterized protein</fullName>
    </submittedName>
</protein>
<proteinExistence type="predicted"/>
<dbReference type="EMBL" id="LAZR01064251">
    <property type="protein sequence ID" value="KKK57893.1"/>
    <property type="molecule type" value="Genomic_DNA"/>
</dbReference>
<name>A0A0F8WMJ7_9ZZZZ</name>
<sequence>MLIDIAKRKKKKSLPPRTKRMKRSQRMQSAKQWLNNFYHDNVIRAYRKRYSVGGMPYGVTWEEAEKEG</sequence>
<organism evidence="2">
    <name type="scientific">marine sediment metagenome</name>
    <dbReference type="NCBI Taxonomy" id="412755"/>
    <lineage>
        <taxon>unclassified sequences</taxon>
        <taxon>metagenomes</taxon>
        <taxon>ecological metagenomes</taxon>
    </lineage>
</organism>
<feature type="non-terminal residue" evidence="2">
    <location>
        <position position="68"/>
    </location>
</feature>
<gene>
    <name evidence="2" type="ORF">LCGC14_3049920</name>
</gene>
<dbReference type="AlphaFoldDB" id="A0A0F8WMJ7"/>
<accession>A0A0F8WMJ7</accession>
<evidence type="ECO:0000313" key="2">
    <source>
        <dbReference type="EMBL" id="KKK57893.1"/>
    </source>
</evidence>
<feature type="region of interest" description="Disordered" evidence="1">
    <location>
        <begin position="1"/>
        <end position="26"/>
    </location>
</feature>
<evidence type="ECO:0000256" key="1">
    <source>
        <dbReference type="SAM" id="MobiDB-lite"/>
    </source>
</evidence>